<dbReference type="OrthoDB" id="9769774at2"/>
<evidence type="ECO:0000313" key="3">
    <source>
        <dbReference type="Proteomes" id="UP000245021"/>
    </source>
</evidence>
<dbReference type="RefSeq" id="WP_109245276.1">
    <property type="nucleotide sequence ID" value="NZ_BFFO01000002.1"/>
</dbReference>
<name>A0A2R5HIS5_9LACT</name>
<sequence>MSEELKHVSPDAIIEFPTGTIKASTLELMLNKLPFELGYCNEDNIFTWFSAKPDRLRPRRVKTLGEKVFDLHPHIAPKVRVLLDRFEKGEEQNWILHFPNKEGKAGRGYKKFIAVRDIETNEYLGSMDATVDLAIFEDKAGKHTPETIKRYEKAEEVPEVEIRQTQVEGPAADYKSDEVIIDFETGKIKASTLDTIIRLCPFEMGFCDAEDNFRWYSNNPTRVHHRRTSAFGHSVLKLHPKVAHHVRVMLDDFKSGTKDEWAFWFPKRSGEAGQMYQKFMAVRDPETNEYLGCMDITVNIDQFFDEEGMEAMKEGAVPGGRPLDGSGAPYVAYPNGEKMPARHSRRHGEAGHPGGHPGADLHVEEMNP</sequence>
<evidence type="ECO:0000256" key="1">
    <source>
        <dbReference type="SAM" id="MobiDB-lite"/>
    </source>
</evidence>
<accession>A0A2R5HIS5</accession>
<proteinExistence type="predicted"/>
<evidence type="ECO:0000313" key="2">
    <source>
        <dbReference type="EMBL" id="GBG96288.1"/>
    </source>
</evidence>
<feature type="region of interest" description="Disordered" evidence="1">
    <location>
        <begin position="336"/>
        <end position="368"/>
    </location>
</feature>
<dbReference type="Pfam" id="PF13596">
    <property type="entry name" value="PAS_10"/>
    <property type="match status" value="2"/>
</dbReference>
<organism evidence="2 3">
    <name type="scientific">Lactococcus termiticola</name>
    <dbReference type="NCBI Taxonomy" id="2169526"/>
    <lineage>
        <taxon>Bacteria</taxon>
        <taxon>Bacillati</taxon>
        <taxon>Bacillota</taxon>
        <taxon>Bacilli</taxon>
        <taxon>Lactobacillales</taxon>
        <taxon>Streptococcaceae</taxon>
        <taxon>Lactococcus</taxon>
    </lineage>
</organism>
<dbReference type="EMBL" id="BFFO01000002">
    <property type="protein sequence ID" value="GBG96288.1"/>
    <property type="molecule type" value="Genomic_DNA"/>
</dbReference>
<reference evidence="2 3" key="1">
    <citation type="journal article" date="2018" name="Genome Announc.">
        <title>Draft Genome Sequence of Lactococcus sp. Strain NtB2 (JCM 32569), Isolated from the Gut of the Higher Termite Nasutitermes takasagoensis.</title>
        <authorList>
            <person name="Noda S."/>
            <person name="Aihara C."/>
            <person name="Yuki M."/>
            <person name="Ohkuma M."/>
        </authorList>
    </citation>
    <scope>NUCLEOTIDE SEQUENCE [LARGE SCALE GENOMIC DNA]</scope>
    <source>
        <strain evidence="2 3">NtB2</strain>
    </source>
</reference>
<keyword evidence="3" id="KW-1185">Reference proteome</keyword>
<feature type="compositionally biased region" description="Basic and acidic residues" evidence="1">
    <location>
        <begin position="359"/>
        <end position="368"/>
    </location>
</feature>
<dbReference type="Proteomes" id="UP000245021">
    <property type="component" value="Unassembled WGS sequence"/>
</dbReference>
<dbReference type="AlphaFoldDB" id="A0A2R5HIS5"/>
<dbReference type="Gene3D" id="3.30.450.20">
    <property type="entry name" value="PAS domain"/>
    <property type="match status" value="2"/>
</dbReference>
<gene>
    <name evidence="2" type="ORF">NtB2_00399</name>
</gene>
<comment type="caution">
    <text evidence="2">The sequence shown here is derived from an EMBL/GenBank/DDBJ whole genome shotgun (WGS) entry which is preliminary data.</text>
</comment>
<protein>
    <submittedName>
        <fullName evidence="2">Hemerythrin HHE cation binding domain protein</fullName>
    </submittedName>
</protein>